<evidence type="ECO:0000313" key="2">
    <source>
        <dbReference type="Proteomes" id="UP000001294"/>
    </source>
</evidence>
<name>B6QU24_TALMQ</name>
<evidence type="ECO:0000313" key="1">
    <source>
        <dbReference type="EMBL" id="EEA19984.1"/>
    </source>
</evidence>
<dbReference type="AlphaFoldDB" id="B6QU24"/>
<gene>
    <name evidence="1" type="ORF">PMAA_007510</name>
</gene>
<protein>
    <submittedName>
        <fullName evidence="1">Uncharacterized protein</fullName>
    </submittedName>
</protein>
<proteinExistence type="predicted"/>
<accession>B6QU24</accession>
<organism evidence="1 2">
    <name type="scientific">Talaromyces marneffei (strain ATCC 18224 / CBS 334.59 / QM 7333)</name>
    <name type="common">Penicillium marneffei</name>
    <dbReference type="NCBI Taxonomy" id="441960"/>
    <lineage>
        <taxon>Eukaryota</taxon>
        <taxon>Fungi</taxon>
        <taxon>Dikarya</taxon>
        <taxon>Ascomycota</taxon>
        <taxon>Pezizomycotina</taxon>
        <taxon>Eurotiomycetes</taxon>
        <taxon>Eurotiomycetidae</taxon>
        <taxon>Eurotiales</taxon>
        <taxon>Trichocomaceae</taxon>
        <taxon>Talaromyces</taxon>
        <taxon>Talaromyces sect. Talaromyces</taxon>
    </lineage>
</organism>
<dbReference type="HOGENOM" id="CLU_1448638_0_0_1"/>
<keyword evidence="2" id="KW-1185">Reference proteome</keyword>
<sequence length="197" mass="22331">MTLFHAEDGMMEPNTQSTPVTLHRKQYLALSFAPAKSTNGGETQWDFDDQNQKVTKVTEEQPENTPSKPFEIPAGKYFLSLKLINDVPTNDGLYLHKMWHMESESGPRRVEDGQVAKIRAVGKFEGDLGEYEPTYAVRPTKTKVVRLGEIKLSLGLREYELVGDIHFCFKRGSEGGWPSIFPFKKPSANLKYHILVN</sequence>
<reference evidence="2" key="1">
    <citation type="journal article" date="2015" name="Genome Announc.">
        <title>Genome sequence of the AIDS-associated pathogen Penicillium marneffei (ATCC18224) and its near taxonomic relative Talaromyces stipitatus (ATCC10500).</title>
        <authorList>
            <person name="Nierman W.C."/>
            <person name="Fedorova-Abrams N.D."/>
            <person name="Andrianopoulos A."/>
        </authorList>
    </citation>
    <scope>NUCLEOTIDE SEQUENCE [LARGE SCALE GENOMIC DNA]</scope>
    <source>
        <strain evidence="2">ATCC 18224 / CBS 334.59 / QM 7333</strain>
    </source>
</reference>
<dbReference type="Proteomes" id="UP000001294">
    <property type="component" value="Unassembled WGS sequence"/>
</dbReference>
<dbReference type="VEuPathDB" id="FungiDB:PMAA_007510"/>
<dbReference type="EMBL" id="DS995905">
    <property type="protein sequence ID" value="EEA19984.1"/>
    <property type="molecule type" value="Genomic_DNA"/>
</dbReference>